<dbReference type="OrthoDB" id="4490227at2759"/>
<dbReference type="PhylomeDB" id="A0A0A2LC09"/>
<evidence type="ECO:0000259" key="2">
    <source>
        <dbReference type="Pfam" id="PF23584"/>
    </source>
</evidence>
<protein>
    <recommendedName>
        <fullName evidence="2">DUF7136 domain-containing protein</fullName>
    </recommendedName>
</protein>
<dbReference type="AlphaFoldDB" id="A0A0A2LC09"/>
<dbReference type="InterPro" id="IPR055560">
    <property type="entry name" value="DUF7136"/>
</dbReference>
<keyword evidence="1" id="KW-0732">Signal</keyword>
<proteinExistence type="predicted"/>
<dbReference type="Proteomes" id="UP000030104">
    <property type="component" value="Unassembled WGS sequence"/>
</dbReference>
<dbReference type="Pfam" id="PF23584">
    <property type="entry name" value="DUF7136"/>
    <property type="match status" value="1"/>
</dbReference>
<reference evidence="3 4" key="1">
    <citation type="journal article" date="2015" name="Mol. Plant Microbe Interact.">
        <title>Genome, transcriptome, and functional analyses of Penicillium expansum provide new insights into secondary metabolism and pathogenicity.</title>
        <authorList>
            <person name="Ballester A.R."/>
            <person name="Marcet-Houben M."/>
            <person name="Levin E."/>
            <person name="Sela N."/>
            <person name="Selma-Lazaro C."/>
            <person name="Carmona L."/>
            <person name="Wisniewski M."/>
            <person name="Droby S."/>
            <person name="Gonzalez-Candelas L."/>
            <person name="Gabaldon T."/>
        </authorList>
    </citation>
    <scope>NUCLEOTIDE SEQUENCE [LARGE SCALE GENOMIC DNA]</scope>
    <source>
        <strain evidence="3 4">PHI-1</strain>
    </source>
</reference>
<feature type="chain" id="PRO_5001990900" description="DUF7136 domain-containing protein" evidence="1">
    <location>
        <begin position="22"/>
        <end position="276"/>
    </location>
</feature>
<sequence length="276" mass="28936">MKHVRFLTWTALMAYSMIAMGNFIPTSNSGSGQFEIDLVFPRNETYAPQGAMAIVFALQNPTLALPLGATVSWSLWEGNNQSSPGSIVGGGLELSLLNLTSSDPMFVTRYIDTLNYPSGFWTLTWSVSVNNCIQRSAGNSADTVSNITMTDTKTTIFTISQSGQKPDLVASTSSDLRCSVAAQAFNVTSIGESCGFLGPSPTTNPCAVTINPSAASSISAAATAYACQPQVHPSDPQVSCPPITGKSSNDAAQSRMAAASTLFTLLTTVTALIHLG</sequence>
<gene>
    <name evidence="3" type="ORF">PITC_090650</name>
</gene>
<comment type="caution">
    <text evidence="3">The sequence shown here is derived from an EMBL/GenBank/DDBJ whole genome shotgun (WGS) entry which is preliminary data.</text>
</comment>
<dbReference type="OMA" id="ATSSDMC"/>
<evidence type="ECO:0000256" key="1">
    <source>
        <dbReference type="SAM" id="SignalP"/>
    </source>
</evidence>
<feature type="signal peptide" evidence="1">
    <location>
        <begin position="1"/>
        <end position="21"/>
    </location>
</feature>
<name>A0A0A2LC09_PENIT</name>
<dbReference type="HOGENOM" id="CLU_058866_1_0_1"/>
<keyword evidence="4" id="KW-1185">Reference proteome</keyword>
<feature type="domain" description="DUF7136" evidence="2">
    <location>
        <begin position="31"/>
        <end position="237"/>
    </location>
</feature>
<evidence type="ECO:0000313" key="4">
    <source>
        <dbReference type="Proteomes" id="UP000030104"/>
    </source>
</evidence>
<accession>A0A0A2LC09</accession>
<organism evidence="3 4">
    <name type="scientific">Penicillium italicum</name>
    <name type="common">Blue mold</name>
    <dbReference type="NCBI Taxonomy" id="40296"/>
    <lineage>
        <taxon>Eukaryota</taxon>
        <taxon>Fungi</taxon>
        <taxon>Dikarya</taxon>
        <taxon>Ascomycota</taxon>
        <taxon>Pezizomycotina</taxon>
        <taxon>Eurotiomycetes</taxon>
        <taxon>Eurotiomycetidae</taxon>
        <taxon>Eurotiales</taxon>
        <taxon>Aspergillaceae</taxon>
        <taxon>Penicillium</taxon>
    </lineage>
</organism>
<dbReference type="EMBL" id="JQGA01000239">
    <property type="protein sequence ID" value="KGO76711.1"/>
    <property type="molecule type" value="Genomic_DNA"/>
</dbReference>
<evidence type="ECO:0000313" key="3">
    <source>
        <dbReference type="EMBL" id="KGO76711.1"/>
    </source>
</evidence>